<proteinExistence type="predicted"/>
<dbReference type="Proteomes" id="UP000005239">
    <property type="component" value="Unassembled WGS sequence"/>
</dbReference>
<evidence type="ECO:0000313" key="2">
    <source>
        <dbReference type="Proteomes" id="UP000005239"/>
    </source>
</evidence>
<dbReference type="EnsemblMetazoa" id="PPA14779.1">
    <property type="protein sequence ID" value="PPA14779.1"/>
    <property type="gene ID" value="WBGene00104333"/>
</dbReference>
<organism evidence="1 2">
    <name type="scientific">Pristionchus pacificus</name>
    <name type="common">Parasitic nematode worm</name>
    <dbReference type="NCBI Taxonomy" id="54126"/>
    <lineage>
        <taxon>Eukaryota</taxon>
        <taxon>Metazoa</taxon>
        <taxon>Ecdysozoa</taxon>
        <taxon>Nematoda</taxon>
        <taxon>Chromadorea</taxon>
        <taxon>Rhabditida</taxon>
        <taxon>Rhabditina</taxon>
        <taxon>Diplogasteromorpha</taxon>
        <taxon>Diplogasteroidea</taxon>
        <taxon>Neodiplogasteridae</taxon>
        <taxon>Pristionchus</taxon>
    </lineage>
</organism>
<protein>
    <submittedName>
        <fullName evidence="1">Uncharacterized protein</fullName>
    </submittedName>
</protein>
<accession>A0A2A6CVW3</accession>
<sequence length="196" mass="21850">MPPFDSPPTLLDLPPNVVSIIVRMAEESLEHVQLISPSWNKACYSHLSDPLHKPVLERVLLSLASDTDFIDDDEGEADSNECVRLWAVFPEHCAPSRIGLGKWLDVRERYEGAVEVTCAPQKLQEWKEECLDELDFTRRQMCANVMTLALNASLIVSSASLARRCYTASIGSALLGAPAALYLYRTATIREETTSR</sequence>
<reference evidence="1" key="2">
    <citation type="submission" date="2022-06" db="UniProtKB">
        <authorList>
            <consortium name="EnsemblMetazoa"/>
        </authorList>
    </citation>
    <scope>IDENTIFICATION</scope>
    <source>
        <strain evidence="1">PS312</strain>
    </source>
</reference>
<accession>A0A8R1YEC7</accession>
<name>A0A2A6CVW3_PRIPA</name>
<reference evidence="2" key="1">
    <citation type="journal article" date="2008" name="Nat. Genet.">
        <title>The Pristionchus pacificus genome provides a unique perspective on nematode lifestyle and parasitism.</title>
        <authorList>
            <person name="Dieterich C."/>
            <person name="Clifton S.W."/>
            <person name="Schuster L.N."/>
            <person name="Chinwalla A."/>
            <person name="Delehaunty K."/>
            <person name="Dinkelacker I."/>
            <person name="Fulton L."/>
            <person name="Fulton R."/>
            <person name="Godfrey J."/>
            <person name="Minx P."/>
            <person name="Mitreva M."/>
            <person name="Roeseler W."/>
            <person name="Tian H."/>
            <person name="Witte H."/>
            <person name="Yang S.P."/>
            <person name="Wilson R.K."/>
            <person name="Sommer R.J."/>
        </authorList>
    </citation>
    <scope>NUCLEOTIDE SEQUENCE [LARGE SCALE GENOMIC DNA]</scope>
    <source>
        <strain evidence="2">PS312</strain>
    </source>
</reference>
<evidence type="ECO:0000313" key="1">
    <source>
        <dbReference type="EnsemblMetazoa" id="PPA14779.1"/>
    </source>
</evidence>
<gene>
    <name evidence="1" type="primary">WBGene00104333</name>
</gene>
<keyword evidence="2" id="KW-1185">Reference proteome</keyword>
<dbReference type="AlphaFoldDB" id="A0A2A6CVW3"/>